<evidence type="ECO:0000313" key="3">
    <source>
        <dbReference type="Proteomes" id="UP000886523"/>
    </source>
</evidence>
<protein>
    <recommendedName>
        <fullName evidence="4">G domain-containing protein</fullName>
    </recommendedName>
</protein>
<evidence type="ECO:0000313" key="2">
    <source>
        <dbReference type="EMBL" id="KAF9506069.1"/>
    </source>
</evidence>
<feature type="region of interest" description="Disordered" evidence="1">
    <location>
        <begin position="1"/>
        <end position="29"/>
    </location>
</feature>
<dbReference type="Gene3D" id="3.40.50.300">
    <property type="entry name" value="P-loop containing nucleotide triphosphate hydrolases"/>
    <property type="match status" value="1"/>
</dbReference>
<feature type="compositionally biased region" description="Basic residues" evidence="1">
    <location>
        <begin position="1"/>
        <end position="17"/>
    </location>
</feature>
<dbReference type="AlphaFoldDB" id="A0A9P6AIQ7"/>
<reference evidence="2" key="1">
    <citation type="journal article" date="2020" name="Nat. Commun.">
        <title>Large-scale genome sequencing of mycorrhizal fungi provides insights into the early evolution of symbiotic traits.</title>
        <authorList>
            <person name="Miyauchi S."/>
            <person name="Kiss E."/>
            <person name="Kuo A."/>
            <person name="Drula E."/>
            <person name="Kohler A."/>
            <person name="Sanchez-Garcia M."/>
            <person name="Morin E."/>
            <person name="Andreopoulos B."/>
            <person name="Barry K.W."/>
            <person name="Bonito G."/>
            <person name="Buee M."/>
            <person name="Carver A."/>
            <person name="Chen C."/>
            <person name="Cichocki N."/>
            <person name="Clum A."/>
            <person name="Culley D."/>
            <person name="Crous P.W."/>
            <person name="Fauchery L."/>
            <person name="Girlanda M."/>
            <person name="Hayes R.D."/>
            <person name="Keri Z."/>
            <person name="LaButti K."/>
            <person name="Lipzen A."/>
            <person name="Lombard V."/>
            <person name="Magnuson J."/>
            <person name="Maillard F."/>
            <person name="Murat C."/>
            <person name="Nolan M."/>
            <person name="Ohm R.A."/>
            <person name="Pangilinan J."/>
            <person name="Pereira M.F."/>
            <person name="Perotto S."/>
            <person name="Peter M."/>
            <person name="Pfister S."/>
            <person name="Riley R."/>
            <person name="Sitrit Y."/>
            <person name="Stielow J.B."/>
            <person name="Szollosi G."/>
            <person name="Zifcakova L."/>
            <person name="Stursova M."/>
            <person name="Spatafora J.W."/>
            <person name="Tedersoo L."/>
            <person name="Vaario L.M."/>
            <person name="Yamada A."/>
            <person name="Yan M."/>
            <person name="Wang P."/>
            <person name="Xu J."/>
            <person name="Bruns T."/>
            <person name="Baldrian P."/>
            <person name="Vilgalys R."/>
            <person name="Dunand C."/>
            <person name="Henrissat B."/>
            <person name="Grigoriev I.V."/>
            <person name="Hibbett D."/>
            <person name="Nagy L.G."/>
            <person name="Martin F.M."/>
        </authorList>
    </citation>
    <scope>NUCLEOTIDE SEQUENCE</scope>
    <source>
        <strain evidence="2">UP504</strain>
    </source>
</reference>
<dbReference type="OrthoDB" id="59699at2759"/>
<accession>A0A9P6AIQ7</accession>
<evidence type="ECO:0008006" key="4">
    <source>
        <dbReference type="Google" id="ProtNLM"/>
    </source>
</evidence>
<evidence type="ECO:0000256" key="1">
    <source>
        <dbReference type="SAM" id="MobiDB-lite"/>
    </source>
</evidence>
<dbReference type="SUPFAM" id="SSF52540">
    <property type="entry name" value="P-loop containing nucleoside triphosphate hydrolases"/>
    <property type="match status" value="1"/>
</dbReference>
<sequence>MWTSIRKHVKHPKKLTKKVPDGEVPDEEVPAEDRRIKRFRILILGPANAGKTTLLERLTDSPAGAAIVKRNGKRVITTDTQLNRAAGLMHPFLSQIKEVPRGYDQRGIHNIDDEITYASNPDFVFHDSGGFEAGGVEELQAVWKFIQKRSLASPSQQLHAIWLCIPTDNDRPFGFLQSGFFSEPTASVPVIGIFTKLDGRETKVRSAVFDSTASPSDFLGRVAEVKQKVAEFVHGLETQFQKERYPPAGFARVGSMYTLSEE</sequence>
<keyword evidence="3" id="KW-1185">Reference proteome</keyword>
<comment type="caution">
    <text evidence="2">The sequence shown here is derived from an EMBL/GenBank/DDBJ whole genome shotgun (WGS) entry which is preliminary data.</text>
</comment>
<organism evidence="2 3">
    <name type="scientific">Hydnum rufescens UP504</name>
    <dbReference type="NCBI Taxonomy" id="1448309"/>
    <lineage>
        <taxon>Eukaryota</taxon>
        <taxon>Fungi</taxon>
        <taxon>Dikarya</taxon>
        <taxon>Basidiomycota</taxon>
        <taxon>Agaricomycotina</taxon>
        <taxon>Agaricomycetes</taxon>
        <taxon>Cantharellales</taxon>
        <taxon>Hydnaceae</taxon>
        <taxon>Hydnum</taxon>
    </lineage>
</organism>
<proteinExistence type="predicted"/>
<dbReference type="InterPro" id="IPR027417">
    <property type="entry name" value="P-loop_NTPase"/>
</dbReference>
<dbReference type="EMBL" id="MU129125">
    <property type="protein sequence ID" value="KAF9506069.1"/>
    <property type="molecule type" value="Genomic_DNA"/>
</dbReference>
<name>A0A9P6AIQ7_9AGAM</name>
<gene>
    <name evidence="2" type="ORF">BS47DRAFT_1399828</name>
</gene>
<dbReference type="Proteomes" id="UP000886523">
    <property type="component" value="Unassembled WGS sequence"/>
</dbReference>